<dbReference type="AlphaFoldDB" id="A0A1H3INH0"/>
<keyword evidence="2" id="KW-0862">Zinc</keyword>
<feature type="active site" description="Proton donor/acceptor" evidence="3">
    <location>
        <position position="260"/>
    </location>
</feature>
<dbReference type="Gene3D" id="1.10.1370.30">
    <property type="match status" value="1"/>
</dbReference>
<gene>
    <name evidence="4" type="ORF">SAMN05444340_105176</name>
</gene>
<dbReference type="EC" id="3.4.17.19" evidence="1"/>
<comment type="cofactor">
    <cofactor evidence="2">
        <name>Zn(2+)</name>
        <dbReference type="ChEBI" id="CHEBI:29105"/>
    </cofactor>
    <text evidence="2">Binds 1 zinc ion per subunit.</text>
</comment>
<dbReference type="GO" id="GO:0046872">
    <property type="term" value="F:metal ion binding"/>
    <property type="evidence" value="ECO:0007669"/>
    <property type="project" value="UniProtKB-KW"/>
</dbReference>
<dbReference type="GO" id="GO:0006508">
    <property type="term" value="P:proteolysis"/>
    <property type="evidence" value="ECO:0007669"/>
    <property type="project" value="UniProtKB-UniRule"/>
</dbReference>
<dbReference type="PANTHER" id="PTHR34217">
    <property type="entry name" value="METAL-DEPENDENT CARBOXYPEPTIDASE"/>
    <property type="match status" value="1"/>
</dbReference>
<keyword evidence="1" id="KW-0645">Protease</keyword>
<sequence length="494" mass="55075">MSTSNSYQALMAFQRETEALAQVAGRLSWDQETVMPRGSAEQRGDEMAAMEHVLHARRVAPEVGDWLSGIDEASLDEVGRAQIRHIRHNFDRATKVPARLASALARTISRAQMVWVDASKAGDVSAFLPVLTEVLALRREEAQALAGDGPLYDALLDDYERGAKASELEAMFGALRPRLVALREAVLARPEPQGVSGQFEEDLQLRLSREVAQAFGYDLSRGRIDMAVHPFSSGSGDDVRITTRTDPKDPFNCVYSTIHEVGHASYEQNVDPAYRLTPLGSGVSMGVHESQSRIYENQLGRSRAFTSWLFARMRDRFGDFGIDDEDSFYAAVNRVKKGYIRTEADEIQYNLHIMLRFDLERALIAGDLHPGDLEAAWNDRFEADFGYPVDKPAHGVLQDVHWAAGLFGYFPTYSLGNVYAGCLNEAMRRAVPDVDDRLSRGDTGPAVVWLRENLQRHGGLYRPREVIERACGFPLSEAPLLSYLEAKFGDIYGL</sequence>
<keyword evidence="1" id="KW-0482">Metalloprotease</keyword>
<keyword evidence="1" id="KW-0378">Hydrolase</keyword>
<dbReference type="Proteomes" id="UP000199286">
    <property type="component" value="Unassembled WGS sequence"/>
</dbReference>
<dbReference type="OrthoDB" id="9772308at2"/>
<evidence type="ECO:0000256" key="3">
    <source>
        <dbReference type="PIRSR" id="PIRSR006615-2"/>
    </source>
</evidence>
<keyword evidence="1 4" id="KW-0121">Carboxypeptidase</keyword>
<name>A0A1H3INH0_9RHOB</name>
<organism evidence="4 5">
    <name type="scientific">Citreimonas salinaria</name>
    <dbReference type="NCBI Taxonomy" id="321339"/>
    <lineage>
        <taxon>Bacteria</taxon>
        <taxon>Pseudomonadati</taxon>
        <taxon>Pseudomonadota</taxon>
        <taxon>Alphaproteobacteria</taxon>
        <taxon>Rhodobacterales</taxon>
        <taxon>Roseobacteraceae</taxon>
        <taxon>Citreimonas</taxon>
    </lineage>
</organism>
<dbReference type="STRING" id="321339.SAMN05444340_105176"/>
<feature type="binding site" evidence="2">
    <location>
        <position position="259"/>
    </location>
    <ligand>
        <name>Zn(2+)</name>
        <dbReference type="ChEBI" id="CHEBI:29105"/>
        <note>catalytic</note>
    </ligand>
</feature>
<dbReference type="SUPFAM" id="SSF55486">
    <property type="entry name" value="Metalloproteases ('zincins'), catalytic domain"/>
    <property type="match status" value="1"/>
</dbReference>
<dbReference type="Pfam" id="PF02074">
    <property type="entry name" value="Peptidase_M32"/>
    <property type="match status" value="1"/>
</dbReference>
<evidence type="ECO:0000256" key="2">
    <source>
        <dbReference type="PIRSR" id="PIRSR006615-1"/>
    </source>
</evidence>
<dbReference type="RefSeq" id="WP_089882247.1">
    <property type="nucleotide sequence ID" value="NZ_FNPF01000005.1"/>
</dbReference>
<feature type="binding site" evidence="2">
    <location>
        <position position="263"/>
    </location>
    <ligand>
        <name>Zn(2+)</name>
        <dbReference type="ChEBI" id="CHEBI:29105"/>
        <note>catalytic</note>
    </ligand>
</feature>
<proteinExistence type="inferred from homology"/>
<dbReference type="PROSITE" id="PS52034">
    <property type="entry name" value="PEPTIDASE_M32"/>
    <property type="match status" value="1"/>
</dbReference>
<evidence type="ECO:0000256" key="1">
    <source>
        <dbReference type="PIRNR" id="PIRNR006615"/>
    </source>
</evidence>
<dbReference type="PIRSF" id="PIRSF006615">
    <property type="entry name" value="Zn_crbxpep_Taq"/>
    <property type="match status" value="1"/>
</dbReference>
<protein>
    <recommendedName>
        <fullName evidence="1">Metal-dependent carboxypeptidase</fullName>
        <ecNumber evidence="1">3.4.17.19</ecNumber>
    </recommendedName>
</protein>
<feature type="binding site" evidence="2">
    <location>
        <position position="289"/>
    </location>
    <ligand>
        <name>Zn(2+)</name>
        <dbReference type="ChEBI" id="CHEBI:29105"/>
        <note>catalytic</note>
    </ligand>
</feature>
<dbReference type="CDD" id="cd06460">
    <property type="entry name" value="M32_Taq"/>
    <property type="match status" value="1"/>
</dbReference>
<dbReference type="InterPro" id="IPR001333">
    <property type="entry name" value="Peptidase_M32_Taq"/>
</dbReference>
<evidence type="ECO:0000313" key="4">
    <source>
        <dbReference type="EMBL" id="SDY29232.1"/>
    </source>
</evidence>
<accession>A0A1H3INH0</accession>
<reference evidence="4 5" key="1">
    <citation type="submission" date="2016-10" db="EMBL/GenBank/DDBJ databases">
        <authorList>
            <person name="de Groot N.N."/>
        </authorList>
    </citation>
    <scope>NUCLEOTIDE SEQUENCE [LARGE SCALE GENOMIC DNA]</scope>
    <source>
        <strain evidence="4 5">DSM 26880</strain>
    </source>
</reference>
<keyword evidence="5" id="KW-1185">Reference proteome</keyword>
<dbReference type="PRINTS" id="PR00998">
    <property type="entry name" value="CRBOXYPTASET"/>
</dbReference>
<comment type="catalytic activity">
    <reaction evidence="1">
        <text>Release of a C-terminal amino acid with broad specificity, except for -Pro.</text>
        <dbReference type="EC" id="3.4.17.19"/>
    </reaction>
</comment>
<keyword evidence="1 2" id="KW-0479">Metal-binding</keyword>
<comment type="function">
    <text evidence="1">Broad specificity carboxypetidase that releases amino acids sequentially from the C-terminus, including neutral, aromatic, polar and basic residues.</text>
</comment>
<dbReference type="PANTHER" id="PTHR34217:SF1">
    <property type="entry name" value="CARBOXYPEPTIDASE 1"/>
    <property type="match status" value="1"/>
</dbReference>
<dbReference type="EMBL" id="FNPF01000005">
    <property type="protein sequence ID" value="SDY29232.1"/>
    <property type="molecule type" value="Genomic_DNA"/>
</dbReference>
<dbReference type="GO" id="GO:0004181">
    <property type="term" value="F:metallocarboxypeptidase activity"/>
    <property type="evidence" value="ECO:0007669"/>
    <property type="project" value="UniProtKB-UniRule"/>
</dbReference>
<comment type="similarity">
    <text evidence="1">Belongs to the peptidase M32 family.</text>
</comment>
<evidence type="ECO:0000313" key="5">
    <source>
        <dbReference type="Proteomes" id="UP000199286"/>
    </source>
</evidence>